<evidence type="ECO:0000256" key="1">
    <source>
        <dbReference type="SAM" id="MobiDB-lite"/>
    </source>
</evidence>
<evidence type="ECO:0000313" key="3">
    <source>
        <dbReference type="Proteomes" id="UP000467193"/>
    </source>
</evidence>
<feature type="compositionally biased region" description="Basic and acidic residues" evidence="1">
    <location>
        <begin position="87"/>
        <end position="96"/>
    </location>
</feature>
<accession>A0A7I7QWM8</accession>
<feature type="region of interest" description="Disordered" evidence="1">
    <location>
        <begin position="32"/>
        <end position="96"/>
    </location>
</feature>
<evidence type="ECO:0000313" key="2">
    <source>
        <dbReference type="EMBL" id="BBY30734.1"/>
    </source>
</evidence>
<organism evidence="2 3">
    <name type="scientific">Mycolicibacterium sediminis</name>
    <dbReference type="NCBI Taxonomy" id="1286180"/>
    <lineage>
        <taxon>Bacteria</taxon>
        <taxon>Bacillati</taxon>
        <taxon>Actinomycetota</taxon>
        <taxon>Actinomycetes</taxon>
        <taxon>Mycobacteriales</taxon>
        <taxon>Mycobacteriaceae</taxon>
        <taxon>Mycolicibacterium</taxon>
    </lineage>
</organism>
<keyword evidence="3" id="KW-1185">Reference proteome</keyword>
<dbReference type="AlphaFoldDB" id="A0A7I7QWM8"/>
<protein>
    <submittedName>
        <fullName evidence="2">Uncharacterized protein</fullName>
    </submittedName>
</protein>
<proteinExistence type="predicted"/>
<gene>
    <name evidence="2" type="ORF">MSEDJ_48300</name>
</gene>
<dbReference type="Proteomes" id="UP000467193">
    <property type="component" value="Chromosome"/>
</dbReference>
<sequence length="96" mass="9452">MDNTMISGRITRRLALVAGGGAIIAMGALTAGCGTSEEPTPSTTPTTTTTTSAVAPTPTEKGLTPGGANSFSPPVLAPPAPTQGPGNHRENGGHRS</sequence>
<dbReference type="KEGG" id="msei:MSEDJ_48300"/>
<reference evidence="2 3" key="1">
    <citation type="journal article" date="2019" name="Emerg. Microbes Infect.">
        <title>Comprehensive subspecies identification of 175 nontuberculous mycobacteria species based on 7547 genomic profiles.</title>
        <authorList>
            <person name="Matsumoto Y."/>
            <person name="Kinjo T."/>
            <person name="Motooka D."/>
            <person name="Nabeya D."/>
            <person name="Jung N."/>
            <person name="Uechi K."/>
            <person name="Horii T."/>
            <person name="Iida T."/>
            <person name="Fujita J."/>
            <person name="Nakamura S."/>
        </authorList>
    </citation>
    <scope>NUCLEOTIDE SEQUENCE [LARGE SCALE GENOMIC DNA]</scope>
    <source>
        <strain evidence="2 3">JCM 17899</strain>
    </source>
</reference>
<dbReference type="EMBL" id="AP022588">
    <property type="protein sequence ID" value="BBY30734.1"/>
    <property type="molecule type" value="Genomic_DNA"/>
</dbReference>
<name>A0A7I7QWM8_9MYCO</name>
<feature type="compositionally biased region" description="Low complexity" evidence="1">
    <location>
        <begin position="32"/>
        <end position="60"/>
    </location>
</feature>